<dbReference type="Pfam" id="PF02515">
    <property type="entry name" value="CoA_transf_3"/>
    <property type="match status" value="1"/>
</dbReference>
<accession>A0A0F8ZWZ0</accession>
<dbReference type="AlphaFoldDB" id="A0A0F8ZWZ0"/>
<dbReference type="InterPro" id="IPR050509">
    <property type="entry name" value="CoA-transferase_III"/>
</dbReference>
<protein>
    <submittedName>
        <fullName evidence="2">Uncharacterized protein</fullName>
    </submittedName>
</protein>
<dbReference type="PANTHER" id="PTHR48228:SF5">
    <property type="entry name" value="ALPHA-METHYLACYL-COA RACEMASE"/>
    <property type="match status" value="1"/>
</dbReference>
<comment type="caution">
    <text evidence="2">The sequence shown here is derived from an EMBL/GenBank/DDBJ whole genome shotgun (WGS) entry which is preliminary data.</text>
</comment>
<dbReference type="SUPFAM" id="SSF89796">
    <property type="entry name" value="CoA-transferase family III (CaiB/BaiF)"/>
    <property type="match status" value="1"/>
</dbReference>
<feature type="non-terminal residue" evidence="2">
    <location>
        <position position="429"/>
    </location>
</feature>
<organism evidence="2">
    <name type="scientific">marine sediment metagenome</name>
    <dbReference type="NCBI Taxonomy" id="412755"/>
    <lineage>
        <taxon>unclassified sequences</taxon>
        <taxon>metagenomes</taxon>
        <taxon>ecological metagenomes</taxon>
    </lineage>
</organism>
<sequence length="429" mass="45665">RYIAAARALIASADVLIEGFRPGVMERLGLGPESCPEKLIYGRMTGWGQTGPWAQTAGHDINYLALTGALHAMGSADAPPVPPLNMVADYGGGTMFLLLGIRSAVIERGVTAGTVGRPLTRDDLAQALEEGAAGALTGMFLGGAGQAVTEVRGAAPAPTEVVPPPPPAPVVEETKFRLDDLLGRSAETGRAVEPPVRPVEPKVSEKPPQVSDIPPRAQVPEVVAPQAGRPLETSDALQGRIDKLEDKLAAQKGEDAVVAFKPYDNTAPPVFDAPVDAATLRSLYRRRDRAIVFEDRGEMSAAIESLSPEALSGPLNRVEVRTLVDKIAARMRRSERLEGDPASQGEMAEFALERAFQRVADRGDITPGIRHEPRYARTEDLKIAEELIPQVRAILRDLGIRSPGEGPLTGIGAPRPDPVEAATPRTMEA</sequence>
<dbReference type="EMBL" id="LAZR01049112">
    <property type="protein sequence ID" value="KKK90415.1"/>
    <property type="molecule type" value="Genomic_DNA"/>
</dbReference>
<evidence type="ECO:0000256" key="1">
    <source>
        <dbReference type="SAM" id="MobiDB-lite"/>
    </source>
</evidence>
<name>A0A0F8ZWZ0_9ZZZZ</name>
<feature type="non-terminal residue" evidence="2">
    <location>
        <position position="1"/>
    </location>
</feature>
<dbReference type="InterPro" id="IPR023606">
    <property type="entry name" value="CoA-Trfase_III_dom_1_sf"/>
</dbReference>
<gene>
    <name evidence="2" type="ORF">LCGC14_2723230</name>
</gene>
<proteinExistence type="predicted"/>
<feature type="region of interest" description="Disordered" evidence="1">
    <location>
        <begin position="403"/>
        <end position="429"/>
    </location>
</feature>
<reference evidence="2" key="1">
    <citation type="journal article" date="2015" name="Nature">
        <title>Complex archaea that bridge the gap between prokaryotes and eukaryotes.</title>
        <authorList>
            <person name="Spang A."/>
            <person name="Saw J.H."/>
            <person name="Jorgensen S.L."/>
            <person name="Zaremba-Niedzwiedzka K."/>
            <person name="Martijn J."/>
            <person name="Lind A.E."/>
            <person name="van Eijk R."/>
            <person name="Schleper C."/>
            <person name="Guy L."/>
            <person name="Ettema T.J."/>
        </authorList>
    </citation>
    <scope>NUCLEOTIDE SEQUENCE</scope>
</reference>
<dbReference type="GO" id="GO:0003824">
    <property type="term" value="F:catalytic activity"/>
    <property type="evidence" value="ECO:0007669"/>
    <property type="project" value="InterPro"/>
</dbReference>
<dbReference type="Gene3D" id="3.40.50.10540">
    <property type="entry name" value="Crotonobetainyl-coa:carnitine coa-transferase, domain 1"/>
    <property type="match status" value="1"/>
</dbReference>
<feature type="region of interest" description="Disordered" evidence="1">
    <location>
        <begin position="186"/>
        <end position="214"/>
    </location>
</feature>
<dbReference type="PANTHER" id="PTHR48228">
    <property type="entry name" value="SUCCINYL-COA--D-CITRAMALATE COA-TRANSFERASE"/>
    <property type="match status" value="1"/>
</dbReference>
<dbReference type="InterPro" id="IPR003673">
    <property type="entry name" value="CoA-Trfase_fam_III"/>
</dbReference>
<evidence type="ECO:0000313" key="2">
    <source>
        <dbReference type="EMBL" id="KKK90415.1"/>
    </source>
</evidence>